<dbReference type="InParanoid" id="A0A077ZW66"/>
<feature type="region of interest" description="Disordered" evidence="9">
    <location>
        <begin position="416"/>
        <end position="436"/>
    </location>
</feature>
<evidence type="ECO:0000256" key="7">
    <source>
        <dbReference type="ARBA" id="ARBA00023136"/>
    </source>
</evidence>
<protein>
    <submittedName>
        <fullName evidence="12">Splicing factor</fullName>
    </submittedName>
</protein>
<dbReference type="Proteomes" id="UP000039865">
    <property type="component" value="Unassembled WGS sequence"/>
</dbReference>
<keyword evidence="7 10" id="KW-0472">Membrane</keyword>
<dbReference type="Gene3D" id="3.30.70.330">
    <property type="match status" value="3"/>
</dbReference>
<dbReference type="InterPro" id="IPR029123">
    <property type="entry name" value="RBM39_linker"/>
</dbReference>
<keyword evidence="5 8" id="KW-0694">RNA-binding</keyword>
<feature type="compositionally biased region" description="Basic residues" evidence="9">
    <location>
        <begin position="259"/>
        <end position="268"/>
    </location>
</feature>
<keyword evidence="2" id="KW-0597">Phosphoprotein</keyword>
<evidence type="ECO:0000313" key="12">
    <source>
        <dbReference type="EMBL" id="CDW73816.1"/>
    </source>
</evidence>
<accession>A0A077ZW66</accession>
<evidence type="ECO:0000256" key="9">
    <source>
        <dbReference type="SAM" id="MobiDB-lite"/>
    </source>
</evidence>
<dbReference type="GO" id="GO:0004252">
    <property type="term" value="F:serine-type endopeptidase activity"/>
    <property type="evidence" value="ECO:0007669"/>
    <property type="project" value="InterPro"/>
</dbReference>
<evidence type="ECO:0000256" key="10">
    <source>
        <dbReference type="SAM" id="Phobius"/>
    </source>
</evidence>
<evidence type="ECO:0000256" key="8">
    <source>
        <dbReference type="PROSITE-ProRule" id="PRU00176"/>
    </source>
</evidence>
<evidence type="ECO:0000256" key="2">
    <source>
        <dbReference type="ARBA" id="ARBA00022553"/>
    </source>
</evidence>
<dbReference type="NCBIfam" id="TIGR01622">
    <property type="entry name" value="SF-CC1"/>
    <property type="match status" value="1"/>
</dbReference>
<dbReference type="GO" id="GO:0016020">
    <property type="term" value="C:membrane"/>
    <property type="evidence" value="ECO:0007669"/>
    <property type="project" value="UniProtKB-SubCell"/>
</dbReference>
<dbReference type="InterPro" id="IPR000504">
    <property type="entry name" value="RRM_dom"/>
</dbReference>
<keyword evidence="13" id="KW-1185">Reference proteome</keyword>
<gene>
    <name evidence="12" type="primary">Contig5891.g6311</name>
    <name evidence="12" type="ORF">STYLEM_2804</name>
</gene>
<keyword evidence="3 10" id="KW-0812">Transmembrane</keyword>
<feature type="region of interest" description="Disordered" evidence="9">
    <location>
        <begin position="211"/>
        <end position="323"/>
    </location>
</feature>
<evidence type="ECO:0000256" key="6">
    <source>
        <dbReference type="ARBA" id="ARBA00022989"/>
    </source>
</evidence>
<organism evidence="12 13">
    <name type="scientific">Stylonychia lemnae</name>
    <name type="common">Ciliate</name>
    <dbReference type="NCBI Taxonomy" id="5949"/>
    <lineage>
        <taxon>Eukaryota</taxon>
        <taxon>Sar</taxon>
        <taxon>Alveolata</taxon>
        <taxon>Ciliophora</taxon>
        <taxon>Intramacronucleata</taxon>
        <taxon>Spirotrichea</taxon>
        <taxon>Stichotrichia</taxon>
        <taxon>Sporadotrichida</taxon>
        <taxon>Oxytrichidae</taxon>
        <taxon>Stylonychinae</taxon>
        <taxon>Stylonychia</taxon>
    </lineage>
</organism>
<feature type="domain" description="RRM" evidence="11">
    <location>
        <begin position="325"/>
        <end position="405"/>
    </location>
</feature>
<evidence type="ECO:0000256" key="1">
    <source>
        <dbReference type="ARBA" id="ARBA00004141"/>
    </source>
</evidence>
<name>A0A077ZW66_STYLE</name>
<dbReference type="PROSITE" id="PS50102">
    <property type="entry name" value="RRM"/>
    <property type="match status" value="2"/>
</dbReference>
<dbReference type="InterPro" id="IPR035979">
    <property type="entry name" value="RBD_domain_sf"/>
</dbReference>
<feature type="compositionally biased region" description="Basic residues" evidence="9">
    <location>
        <begin position="235"/>
        <end position="251"/>
    </location>
</feature>
<dbReference type="GO" id="GO:0003723">
    <property type="term" value="F:RNA binding"/>
    <property type="evidence" value="ECO:0007669"/>
    <property type="project" value="UniProtKB-UniRule"/>
</dbReference>
<dbReference type="Gene3D" id="1.20.1540.10">
    <property type="entry name" value="Rhomboid-like"/>
    <property type="match status" value="1"/>
</dbReference>
<comment type="subcellular location">
    <subcellularLocation>
        <location evidence="1">Membrane</location>
        <topology evidence="1">Multi-pass membrane protein</topology>
    </subcellularLocation>
</comment>
<feature type="compositionally biased region" description="Basic and acidic residues" evidence="9">
    <location>
        <begin position="269"/>
        <end position="323"/>
    </location>
</feature>
<dbReference type="SUPFAM" id="SSF54928">
    <property type="entry name" value="RNA-binding domain, RBD"/>
    <property type="match status" value="3"/>
</dbReference>
<dbReference type="CDD" id="cd12285">
    <property type="entry name" value="RRM3_RBM39_like"/>
    <property type="match status" value="1"/>
</dbReference>
<dbReference type="EMBL" id="CCKQ01002711">
    <property type="protein sequence ID" value="CDW73816.1"/>
    <property type="molecule type" value="Genomic_DNA"/>
</dbReference>
<feature type="domain" description="RRM" evidence="11">
    <location>
        <begin position="440"/>
        <end position="521"/>
    </location>
</feature>
<reference evidence="12 13" key="1">
    <citation type="submission" date="2014-06" db="EMBL/GenBank/DDBJ databases">
        <authorList>
            <person name="Swart Estienne"/>
        </authorList>
    </citation>
    <scope>NUCLEOTIDE SEQUENCE [LARGE SCALE GENOMIC DNA]</scope>
    <source>
        <strain evidence="12 13">130c</strain>
    </source>
</reference>
<keyword evidence="6 10" id="KW-1133">Transmembrane helix</keyword>
<sequence length="688" mass="78411">MNLLPFVSNTLVKRLPLHNPREQTIKYLIYLNLGVFGLYTLQNGPRKQQMQRSLRVQADSSIQSLINYHFANLSLPWLAFNTGVLYTIGNYHLVKYGRSHFFRVIGASCLGGAVLSAVSAYNDRDFTASGGVSISAGLLTYNIFKNPQWFKLYFRASPLLALLVLYAGFYNDRAALGGLGETKAFKDIQVNELGSEMLSHNLLQQEEKAKLNLENGKGSSRDRRSKSRDRDSKRINRSRSRKKKSHKHHRKESRDRDGHKHKRKSGSRRRSDSRRTDSEERRNKGEKKKPEVEPEVDPVKKQEEALQKQLEEAKRQAEESQRDDCTVLVNRIALHANERDLYNFFSKEKGVGKIRDVRLIRDQRSGKSKGIAYVEFYTPESVLLAMALSGTQLMGQTIMIQASQAEKNRAAAASKFKKEQDRFGNPVNPKPQPKKVEEGNQVYVGGLIDVLNSVSESEIRTWFSPFGDIENIELPKDHITGKNKGHAIITFRRHKHAKAAVKEMNGFDINGRKLKVSIVTEQTTKQMNQRGEYDLEDDSANQYIHSASSRALLMQKLSRESNKQDTGQAIMAQNFNNQPVIPQYIQAMPSNCLLLNNMFDQDSIDLKKDPAFFIDIKEQVEEVCGELGKVEKVWVEQAAGNVWVKYNKNDVQGAMKAQQTLNQRYFDSRLITASFVPENVFYGKVKER</sequence>
<dbReference type="InterPro" id="IPR006509">
    <property type="entry name" value="RBM39_SF"/>
</dbReference>
<dbReference type="GO" id="GO:0006397">
    <property type="term" value="P:mRNA processing"/>
    <property type="evidence" value="ECO:0007669"/>
    <property type="project" value="InterPro"/>
</dbReference>
<dbReference type="GO" id="GO:0005634">
    <property type="term" value="C:nucleus"/>
    <property type="evidence" value="ECO:0007669"/>
    <property type="project" value="InterPro"/>
</dbReference>
<dbReference type="Pfam" id="PF15519">
    <property type="entry name" value="RBM39linker"/>
    <property type="match status" value="1"/>
</dbReference>
<dbReference type="SMART" id="SM00360">
    <property type="entry name" value="RRM"/>
    <property type="match status" value="2"/>
</dbReference>
<feature type="transmembrane region" description="Helical" evidence="10">
    <location>
        <begin position="101"/>
        <end position="120"/>
    </location>
</feature>
<evidence type="ECO:0000256" key="3">
    <source>
        <dbReference type="ARBA" id="ARBA00022692"/>
    </source>
</evidence>
<dbReference type="OrthoDB" id="5411533at2759"/>
<dbReference type="OMA" id="IRMPNDN"/>
<evidence type="ECO:0000259" key="11">
    <source>
        <dbReference type="PROSITE" id="PS50102"/>
    </source>
</evidence>
<evidence type="ECO:0000256" key="5">
    <source>
        <dbReference type="ARBA" id="ARBA00022884"/>
    </source>
</evidence>
<evidence type="ECO:0000256" key="4">
    <source>
        <dbReference type="ARBA" id="ARBA00022737"/>
    </source>
</evidence>
<keyword evidence="4" id="KW-0677">Repeat</keyword>
<feature type="transmembrane region" description="Helical" evidence="10">
    <location>
        <begin position="126"/>
        <end position="144"/>
    </location>
</feature>
<dbReference type="Pfam" id="PF01694">
    <property type="entry name" value="Rhomboid"/>
    <property type="match status" value="1"/>
</dbReference>
<dbReference type="PANTHER" id="PTHR48036">
    <property type="entry name" value="SPLICING FACTOR (PAD-1), PUTATIVE (AFU_ORTHOLOGUE AFUA_1G15810)-RELATED"/>
    <property type="match status" value="1"/>
</dbReference>
<dbReference type="AlphaFoldDB" id="A0A077ZW66"/>
<dbReference type="InterPro" id="IPR012677">
    <property type="entry name" value="Nucleotide-bd_a/b_plait_sf"/>
</dbReference>
<dbReference type="InterPro" id="IPR035952">
    <property type="entry name" value="Rhomboid-like_sf"/>
</dbReference>
<evidence type="ECO:0000313" key="13">
    <source>
        <dbReference type="Proteomes" id="UP000039865"/>
    </source>
</evidence>
<dbReference type="SUPFAM" id="SSF144091">
    <property type="entry name" value="Rhomboid-like"/>
    <property type="match status" value="1"/>
</dbReference>
<feature type="transmembrane region" description="Helical" evidence="10">
    <location>
        <begin position="153"/>
        <end position="170"/>
    </location>
</feature>
<dbReference type="CDD" id="cd12283">
    <property type="entry name" value="RRM1_RBM39_like"/>
    <property type="match status" value="1"/>
</dbReference>
<dbReference type="Pfam" id="PF00076">
    <property type="entry name" value="RRM_1"/>
    <property type="match status" value="2"/>
</dbReference>
<proteinExistence type="predicted"/>
<dbReference type="InterPro" id="IPR022764">
    <property type="entry name" value="Peptidase_S54_rhomboid_dom"/>
</dbReference>